<dbReference type="RefSeq" id="WP_104434548.1">
    <property type="nucleotide sequence ID" value="NZ_PTJA01000001.1"/>
</dbReference>
<evidence type="ECO:0000313" key="3">
    <source>
        <dbReference type="EMBL" id="PPK83597.1"/>
    </source>
</evidence>
<feature type="transmembrane region" description="Helical" evidence="1">
    <location>
        <begin position="57"/>
        <end position="77"/>
    </location>
</feature>
<dbReference type="OrthoDB" id="9792641at2"/>
<sequence>MEQKNPLILDVRLTAKDLWKFSMYHSYRGFQGIFSFLFSAAALYVLIATWTTSSRPYRILILVCALMFTVWQPFVLYTKAARQAKKSAIRDGMTLSFSAEGIVVTQGQEKLELLWEDVMVVKRIGKMLIIYMDRIHAYLLPDSVAGEKAPEITALMKENLPPERRKRI</sequence>
<dbReference type="Pfam" id="PF14317">
    <property type="entry name" value="YcxB"/>
    <property type="match status" value="1"/>
</dbReference>
<accession>A0A2S6HZL2</accession>
<reference evidence="3 4" key="1">
    <citation type="submission" date="2018-02" db="EMBL/GenBank/DDBJ databases">
        <title>Genomic Encyclopedia of Archaeal and Bacterial Type Strains, Phase II (KMG-II): from individual species to whole genera.</title>
        <authorList>
            <person name="Goeker M."/>
        </authorList>
    </citation>
    <scope>NUCLEOTIDE SEQUENCE [LARGE SCALE GENOMIC DNA]</scope>
    <source>
        <strain evidence="3 4">DSM 3808</strain>
    </source>
</reference>
<keyword evidence="1" id="KW-0812">Transmembrane</keyword>
<feature type="transmembrane region" description="Helical" evidence="1">
    <location>
        <begin position="30"/>
        <end position="51"/>
    </location>
</feature>
<keyword evidence="1" id="KW-0472">Membrane</keyword>
<dbReference type="Proteomes" id="UP000237749">
    <property type="component" value="Unassembled WGS sequence"/>
</dbReference>
<keyword evidence="1" id="KW-1133">Transmembrane helix</keyword>
<evidence type="ECO:0000259" key="2">
    <source>
        <dbReference type="Pfam" id="PF14317"/>
    </source>
</evidence>
<name>A0A2S6HZL2_9FIRM</name>
<dbReference type="AlphaFoldDB" id="A0A2S6HZL2"/>
<gene>
    <name evidence="3" type="ORF">BXY41_101661</name>
</gene>
<proteinExistence type="predicted"/>
<comment type="caution">
    <text evidence="3">The sequence shown here is derived from an EMBL/GenBank/DDBJ whole genome shotgun (WGS) entry which is preliminary data.</text>
</comment>
<evidence type="ECO:0000256" key="1">
    <source>
        <dbReference type="SAM" id="Phobius"/>
    </source>
</evidence>
<organism evidence="3 4">
    <name type="scientific">Lacrimispora xylanisolvens</name>
    <dbReference type="NCBI Taxonomy" id="384636"/>
    <lineage>
        <taxon>Bacteria</taxon>
        <taxon>Bacillati</taxon>
        <taxon>Bacillota</taxon>
        <taxon>Clostridia</taxon>
        <taxon>Lachnospirales</taxon>
        <taxon>Lachnospiraceae</taxon>
        <taxon>Lacrimispora</taxon>
    </lineage>
</organism>
<dbReference type="InterPro" id="IPR025588">
    <property type="entry name" value="YcxB-like_C"/>
</dbReference>
<keyword evidence="4" id="KW-1185">Reference proteome</keyword>
<protein>
    <submittedName>
        <fullName evidence="3">YcxB-like protein</fullName>
    </submittedName>
</protein>
<evidence type="ECO:0000313" key="4">
    <source>
        <dbReference type="Proteomes" id="UP000237749"/>
    </source>
</evidence>
<feature type="domain" description="YcxB-like C-terminal" evidence="2">
    <location>
        <begin position="97"/>
        <end position="143"/>
    </location>
</feature>
<dbReference type="EMBL" id="PTJA01000001">
    <property type="protein sequence ID" value="PPK83597.1"/>
    <property type="molecule type" value="Genomic_DNA"/>
</dbReference>